<gene>
    <name evidence="1" type="ORF">K7X08_000824</name>
</gene>
<dbReference type="SUPFAM" id="SSF52047">
    <property type="entry name" value="RNI-like"/>
    <property type="match status" value="1"/>
</dbReference>
<dbReference type="Gene3D" id="3.80.10.10">
    <property type="entry name" value="Ribonuclease Inhibitor"/>
    <property type="match status" value="1"/>
</dbReference>
<dbReference type="OrthoDB" id="2095648at2759"/>
<proteinExistence type="predicted"/>
<organism evidence="1 2">
    <name type="scientific">Anisodus acutangulus</name>
    <dbReference type="NCBI Taxonomy" id="402998"/>
    <lineage>
        <taxon>Eukaryota</taxon>
        <taxon>Viridiplantae</taxon>
        <taxon>Streptophyta</taxon>
        <taxon>Embryophyta</taxon>
        <taxon>Tracheophyta</taxon>
        <taxon>Spermatophyta</taxon>
        <taxon>Magnoliopsida</taxon>
        <taxon>eudicotyledons</taxon>
        <taxon>Gunneridae</taxon>
        <taxon>Pentapetalae</taxon>
        <taxon>asterids</taxon>
        <taxon>lamiids</taxon>
        <taxon>Solanales</taxon>
        <taxon>Solanaceae</taxon>
        <taxon>Solanoideae</taxon>
        <taxon>Hyoscyameae</taxon>
        <taxon>Anisodus</taxon>
    </lineage>
</organism>
<evidence type="ECO:0000313" key="1">
    <source>
        <dbReference type="EMBL" id="KAJ8564364.1"/>
    </source>
</evidence>
<name>A0A9Q1RME9_9SOLA</name>
<dbReference type="Proteomes" id="UP001152561">
    <property type="component" value="Unassembled WGS sequence"/>
</dbReference>
<sequence>MLVQTQSAVLSDWRTSKEKAKEGTDCISLRSSQLKHLRLVGCCYIPDGCLAAAAKKFPLLEELHIYLSHINKDQIEVVGHSCPLLKSFTLNAHGFIGYQSNDEALAVARKMPELRHLSLFGNALAYESLFPILDGCPHLESLDLRHCYNIDLDEGDLERRCKQQIVALKGTS</sequence>
<dbReference type="EMBL" id="JAJAGQ010000004">
    <property type="protein sequence ID" value="KAJ8564364.1"/>
    <property type="molecule type" value="Genomic_DNA"/>
</dbReference>
<dbReference type="InterPro" id="IPR032675">
    <property type="entry name" value="LRR_dom_sf"/>
</dbReference>
<keyword evidence="2" id="KW-1185">Reference proteome</keyword>
<dbReference type="PANTHER" id="PTHR38926">
    <property type="entry name" value="F-BOX DOMAIN CONTAINING PROTEIN, EXPRESSED"/>
    <property type="match status" value="1"/>
</dbReference>
<protein>
    <submittedName>
        <fullName evidence="1">Uncharacterized protein</fullName>
    </submittedName>
</protein>
<dbReference type="PANTHER" id="PTHR38926:SF2">
    <property type="entry name" value="F-BOX_LRR-REPEAT PROTEIN 21-RELATED"/>
    <property type="match status" value="1"/>
</dbReference>
<reference evidence="2" key="1">
    <citation type="journal article" date="2023" name="Proc. Natl. Acad. Sci. U.S.A.">
        <title>Genomic and structural basis for evolution of tropane alkaloid biosynthesis.</title>
        <authorList>
            <person name="Wanga Y.-J."/>
            <person name="Taina T."/>
            <person name="Yua J.-Y."/>
            <person name="Lia J."/>
            <person name="Xua B."/>
            <person name="Chenc J."/>
            <person name="D'Auriad J.C."/>
            <person name="Huanga J.-P."/>
            <person name="Huanga S.-X."/>
        </authorList>
    </citation>
    <scope>NUCLEOTIDE SEQUENCE [LARGE SCALE GENOMIC DNA]</scope>
    <source>
        <strain evidence="2">cv. KIB-2019</strain>
    </source>
</reference>
<accession>A0A9Q1RME9</accession>
<evidence type="ECO:0000313" key="2">
    <source>
        <dbReference type="Proteomes" id="UP001152561"/>
    </source>
</evidence>
<comment type="caution">
    <text evidence="1">The sequence shown here is derived from an EMBL/GenBank/DDBJ whole genome shotgun (WGS) entry which is preliminary data.</text>
</comment>
<dbReference type="AlphaFoldDB" id="A0A9Q1RME9"/>